<sequence>MQSFDIPPLPRKVGAGRGWRWCVEAFHIVREQPLTWVLLTLVYLLIHFAINAVPMIGGLVGAIIGPVFAGGFVMAARKSERGEELELADLFAGFRLMPGPLLQVGALFFALMLAAMLALVAVGAASGVTSGLLGGHLQLQAHSDALFGVVLALVGLMTVVMFIVSLCYWFAPALVALGGVAPWQAIRSSFSAGLSNWAALLVAGLALSLLGLLALVPLGLGLLLWFPVVYVTAYTSWKDIFGQEDAAR</sequence>
<keyword evidence="3" id="KW-1185">Reference proteome</keyword>
<dbReference type="GeneID" id="89683587"/>
<keyword evidence="1" id="KW-0472">Membrane</keyword>
<evidence type="ECO:0008006" key="4">
    <source>
        <dbReference type="Google" id="ProtNLM"/>
    </source>
</evidence>
<feature type="transmembrane region" description="Helical" evidence="1">
    <location>
        <begin position="104"/>
        <end position="125"/>
    </location>
</feature>
<proteinExistence type="predicted"/>
<organism evidence="2 3">
    <name type="scientific">Chromobacterium subtsugae</name>
    <dbReference type="NCBI Taxonomy" id="251747"/>
    <lineage>
        <taxon>Bacteria</taxon>
        <taxon>Pseudomonadati</taxon>
        <taxon>Pseudomonadota</taxon>
        <taxon>Betaproteobacteria</taxon>
        <taxon>Neisseriales</taxon>
        <taxon>Chromobacteriaceae</taxon>
        <taxon>Chromobacterium</taxon>
    </lineage>
</organism>
<feature type="transmembrane region" description="Helical" evidence="1">
    <location>
        <begin position="56"/>
        <end position="76"/>
    </location>
</feature>
<keyword evidence="1" id="KW-0812">Transmembrane</keyword>
<dbReference type="RefSeq" id="WP_047243031.1">
    <property type="nucleotide sequence ID" value="NZ_CP142381.1"/>
</dbReference>
<accession>A0ABS7F892</accession>
<evidence type="ECO:0000256" key="1">
    <source>
        <dbReference type="SAM" id="Phobius"/>
    </source>
</evidence>
<comment type="caution">
    <text evidence="2">The sequence shown here is derived from an EMBL/GenBank/DDBJ whole genome shotgun (WGS) entry which is preliminary data.</text>
</comment>
<feature type="transmembrane region" description="Helical" evidence="1">
    <location>
        <begin position="198"/>
        <end position="226"/>
    </location>
</feature>
<dbReference type="EMBL" id="JAHDTB010000001">
    <property type="protein sequence ID" value="MBW8286177.1"/>
    <property type="molecule type" value="Genomic_DNA"/>
</dbReference>
<keyword evidence="1" id="KW-1133">Transmembrane helix</keyword>
<evidence type="ECO:0000313" key="3">
    <source>
        <dbReference type="Proteomes" id="UP000711178"/>
    </source>
</evidence>
<evidence type="ECO:0000313" key="2">
    <source>
        <dbReference type="EMBL" id="MBW8286177.1"/>
    </source>
</evidence>
<name>A0ABS7F892_9NEIS</name>
<gene>
    <name evidence="2" type="ORF">KIF53_00825</name>
</gene>
<dbReference type="Proteomes" id="UP000711178">
    <property type="component" value="Unassembled WGS sequence"/>
</dbReference>
<dbReference type="NCBIfam" id="NF041043">
    <property type="entry name" value="BPSS1780_fam"/>
    <property type="match status" value="1"/>
</dbReference>
<dbReference type="InterPro" id="IPR047798">
    <property type="entry name" value="BPSS1780-like"/>
</dbReference>
<reference evidence="2 3" key="1">
    <citation type="submission" date="2021-05" db="EMBL/GenBank/DDBJ databases">
        <title>Draft Whole Genome Sequencing Of Biosensor Chromobacterium violaceum Strain CV026 Reveals A Regulatory RNA In Chromobacterium violaceum Phenotype Regulatory Network.</title>
        <authorList>
            <person name="Hong K.W."/>
            <person name="Chan K.G."/>
            <person name="Chang C.-Y."/>
        </authorList>
    </citation>
    <scope>NUCLEOTIDE SEQUENCE [LARGE SCALE GENOMIC DNA]</scope>
    <source>
        <strain evidence="2 3">ATCC 31532</strain>
    </source>
</reference>
<protein>
    <recommendedName>
        <fullName evidence="4">DUF2189 domain-containing protein</fullName>
    </recommendedName>
</protein>
<feature type="transmembrane region" description="Helical" evidence="1">
    <location>
        <begin position="145"/>
        <end position="177"/>
    </location>
</feature>